<dbReference type="AlphaFoldDB" id="A0A2D2AYN0"/>
<organism evidence="2 3">
    <name type="scientific">Caulobacter mirabilis</name>
    <dbReference type="NCBI Taxonomy" id="69666"/>
    <lineage>
        <taxon>Bacteria</taxon>
        <taxon>Pseudomonadati</taxon>
        <taxon>Pseudomonadota</taxon>
        <taxon>Alphaproteobacteria</taxon>
        <taxon>Caulobacterales</taxon>
        <taxon>Caulobacteraceae</taxon>
        <taxon>Caulobacter</taxon>
    </lineage>
</organism>
<keyword evidence="3" id="KW-1185">Reference proteome</keyword>
<accession>A0A2D2AYN0</accession>
<sequence length="237" mass="25789">MWQQTLFSKRTAIGGIAVDEYHTLTSGAGADWDAMSSIQRAGRAHGEPTCFVAKLPNRLLVGVIGKVGDIFGNDSKFAYEAVQGKRPIHFTHIFGSSEARVLPDLQELLAKQRSSFEELLERAHATPGKIDAPPMQLSPSARAGTDWAEFLTKPESRTHGALFSLDGKLLKRVELSAPGLTEGRELPKKFETARQGPSFYKVTAIVVGAAVAITVGAYLWKKAHDQSAENTRSSQSR</sequence>
<dbReference type="EMBL" id="CP024201">
    <property type="protein sequence ID" value="ATQ43126.1"/>
    <property type="molecule type" value="Genomic_DNA"/>
</dbReference>
<dbReference type="Proteomes" id="UP000228945">
    <property type="component" value="Chromosome"/>
</dbReference>
<dbReference type="RefSeq" id="WP_099622377.1">
    <property type="nucleotide sequence ID" value="NZ_CP024201.1"/>
</dbReference>
<protein>
    <submittedName>
        <fullName evidence="2">Uncharacterized protein</fullName>
    </submittedName>
</protein>
<keyword evidence="1" id="KW-1133">Transmembrane helix</keyword>
<evidence type="ECO:0000256" key="1">
    <source>
        <dbReference type="SAM" id="Phobius"/>
    </source>
</evidence>
<gene>
    <name evidence="2" type="ORF">CSW64_12225</name>
</gene>
<evidence type="ECO:0000313" key="2">
    <source>
        <dbReference type="EMBL" id="ATQ43126.1"/>
    </source>
</evidence>
<proteinExistence type="predicted"/>
<keyword evidence="1" id="KW-0812">Transmembrane</keyword>
<keyword evidence="1" id="KW-0472">Membrane</keyword>
<reference evidence="2 3" key="1">
    <citation type="submission" date="2017-10" db="EMBL/GenBank/DDBJ databases">
        <title>Genome sequence of Caulobacter mirabilis FWC38.</title>
        <authorList>
            <person name="Fiebig A."/>
            <person name="Crosson S."/>
        </authorList>
    </citation>
    <scope>NUCLEOTIDE SEQUENCE [LARGE SCALE GENOMIC DNA]</scope>
    <source>
        <strain evidence="2 3">FWC 38</strain>
    </source>
</reference>
<feature type="transmembrane region" description="Helical" evidence="1">
    <location>
        <begin position="198"/>
        <end position="220"/>
    </location>
</feature>
<evidence type="ECO:0000313" key="3">
    <source>
        <dbReference type="Proteomes" id="UP000228945"/>
    </source>
</evidence>
<dbReference type="KEGG" id="cmb:CSW64_12225"/>
<name>A0A2D2AYN0_9CAUL</name>